<dbReference type="PANTHER" id="PTHR43540">
    <property type="entry name" value="PEROXYUREIDOACRYLATE/UREIDOACRYLATE AMIDOHYDROLASE-RELATED"/>
    <property type="match status" value="1"/>
</dbReference>
<evidence type="ECO:0000313" key="4">
    <source>
        <dbReference type="Proteomes" id="UP000249130"/>
    </source>
</evidence>
<evidence type="ECO:0000256" key="1">
    <source>
        <dbReference type="ARBA" id="ARBA00022801"/>
    </source>
</evidence>
<dbReference type="Pfam" id="PF00857">
    <property type="entry name" value="Isochorismatase"/>
    <property type="match status" value="1"/>
</dbReference>
<feature type="domain" description="Isochorismatase-like" evidence="2">
    <location>
        <begin position="33"/>
        <end position="231"/>
    </location>
</feature>
<dbReference type="RefSeq" id="WP_146604364.1">
    <property type="nucleotide sequence ID" value="NZ_NPEX01000016.1"/>
</dbReference>
<dbReference type="GO" id="GO:0016787">
    <property type="term" value="F:hydrolase activity"/>
    <property type="evidence" value="ECO:0007669"/>
    <property type="project" value="UniProtKB-KW"/>
</dbReference>
<dbReference type="InterPro" id="IPR000868">
    <property type="entry name" value="Isochorismatase-like_dom"/>
</dbReference>
<dbReference type="CDD" id="cd00431">
    <property type="entry name" value="cysteine_hydrolases"/>
    <property type="match status" value="1"/>
</dbReference>
<reference evidence="3 4" key="1">
    <citation type="submission" date="2017-07" db="EMBL/GenBank/DDBJ databases">
        <title>Draft Genome Sequences of Select Purple Nonsulfur Bacteria.</title>
        <authorList>
            <person name="Lasarre B."/>
            <person name="Mckinlay J.B."/>
        </authorList>
    </citation>
    <scope>NUCLEOTIDE SEQUENCE [LARGE SCALE GENOMIC DNA]</scope>
    <source>
        <strain evidence="3 4">DSM 5909</strain>
    </source>
</reference>
<dbReference type="InterPro" id="IPR050272">
    <property type="entry name" value="Isochorismatase-like_hydrls"/>
</dbReference>
<name>A0A327L5F5_9BRAD</name>
<dbReference type="OrthoDB" id="9807387at2"/>
<comment type="caution">
    <text evidence="3">The sequence shown here is derived from an EMBL/GenBank/DDBJ whole genome shotgun (WGS) entry which is preliminary data.</text>
</comment>
<keyword evidence="4" id="KW-1185">Reference proteome</keyword>
<gene>
    <name evidence="3" type="ORF">CH341_04130</name>
</gene>
<dbReference type="EMBL" id="NPEX01000016">
    <property type="protein sequence ID" value="RAI45434.1"/>
    <property type="molecule type" value="Genomic_DNA"/>
</dbReference>
<dbReference type="Gene3D" id="3.40.50.850">
    <property type="entry name" value="Isochorismatase-like"/>
    <property type="match status" value="1"/>
</dbReference>
<dbReference type="Proteomes" id="UP000249130">
    <property type="component" value="Unassembled WGS sequence"/>
</dbReference>
<sequence length="243" mass="26503">MTETMDLIRPRKPLRRLVLEARGRPIAIDAARAALVVVDMQNDFLSPDGWFAARGIDDAWAKPLCPVIERMTALARREGLPVIWVNWGTRPDLMEIHPSHRRKARPSIGDPGYDARMKNGRGPVLERGGWGAAIVPELTVVDTDIHVEKHRYTGFFDNELDSVLRNLDVTTLLVAGINLDRCVLATVMDACHAGYDAVLLADATGTHAPVFCADAALLLIEQVFGFVSTSAALEAAFAAAEPA</sequence>
<dbReference type="AlphaFoldDB" id="A0A327L5F5"/>
<dbReference type="SUPFAM" id="SSF52499">
    <property type="entry name" value="Isochorismatase-like hydrolases"/>
    <property type="match status" value="1"/>
</dbReference>
<dbReference type="InterPro" id="IPR036380">
    <property type="entry name" value="Isochorismatase-like_sf"/>
</dbReference>
<keyword evidence="1" id="KW-0378">Hydrolase</keyword>
<proteinExistence type="predicted"/>
<organism evidence="3 4">
    <name type="scientific">Rhodoplanes roseus</name>
    <dbReference type="NCBI Taxonomy" id="29409"/>
    <lineage>
        <taxon>Bacteria</taxon>
        <taxon>Pseudomonadati</taxon>
        <taxon>Pseudomonadota</taxon>
        <taxon>Alphaproteobacteria</taxon>
        <taxon>Hyphomicrobiales</taxon>
        <taxon>Nitrobacteraceae</taxon>
        <taxon>Rhodoplanes</taxon>
    </lineage>
</organism>
<protein>
    <recommendedName>
        <fullName evidence="2">Isochorismatase-like domain-containing protein</fullName>
    </recommendedName>
</protein>
<evidence type="ECO:0000259" key="2">
    <source>
        <dbReference type="Pfam" id="PF00857"/>
    </source>
</evidence>
<evidence type="ECO:0000313" key="3">
    <source>
        <dbReference type="EMBL" id="RAI45434.1"/>
    </source>
</evidence>
<accession>A0A327L5F5</accession>